<sequence length="206" mass="24784">MKQENWKHIFKIIKEKYEHPTTIILKPGPQSHSADLYLIQTVKEGKKNIRFIVLAIQAKKLFKKLHLLMFLLFKKKSKKTQLLLKYTRRKFNIDLLFLICITNLKQKSEFNRIFEGKSDLLYLPLSKTNEFNNKKINDLQKEILKHKKCFKKCFVDNEIIQFPPNCLVIKKKKKKKYLKKQNVEEYEKMLAIPEKNECYIFCTQIN</sequence>
<proteinExistence type="predicted"/>
<accession>A0AAV8AJJ3</accession>
<organism evidence="1 2">
    <name type="scientific">Anaeramoeba flamelloides</name>
    <dbReference type="NCBI Taxonomy" id="1746091"/>
    <lineage>
        <taxon>Eukaryota</taxon>
        <taxon>Metamonada</taxon>
        <taxon>Anaeramoebidae</taxon>
        <taxon>Anaeramoeba</taxon>
    </lineage>
</organism>
<comment type="caution">
    <text evidence="1">The sequence shown here is derived from an EMBL/GenBank/DDBJ whole genome shotgun (WGS) entry which is preliminary data.</text>
</comment>
<dbReference type="Proteomes" id="UP001146793">
    <property type="component" value="Unassembled WGS sequence"/>
</dbReference>
<gene>
    <name evidence="1" type="ORF">M0812_30384</name>
</gene>
<name>A0AAV8AJJ3_9EUKA</name>
<dbReference type="AlphaFoldDB" id="A0AAV8AJJ3"/>
<evidence type="ECO:0000313" key="1">
    <source>
        <dbReference type="EMBL" id="KAJ3453052.1"/>
    </source>
</evidence>
<reference evidence="1" key="1">
    <citation type="submission" date="2022-08" db="EMBL/GenBank/DDBJ databases">
        <title>Novel sulphate-reducing endosymbionts in the free-living metamonad Anaeramoeba.</title>
        <authorList>
            <person name="Jerlstrom-Hultqvist J."/>
            <person name="Cepicka I."/>
            <person name="Gallot-Lavallee L."/>
            <person name="Salas-Leiva D."/>
            <person name="Curtis B.A."/>
            <person name="Zahonova K."/>
            <person name="Pipaliya S."/>
            <person name="Dacks J."/>
            <person name="Roger A.J."/>
        </authorList>
    </citation>
    <scope>NUCLEOTIDE SEQUENCE</scope>
    <source>
        <strain evidence="1">Busselton2</strain>
    </source>
</reference>
<evidence type="ECO:0000313" key="2">
    <source>
        <dbReference type="Proteomes" id="UP001146793"/>
    </source>
</evidence>
<protein>
    <submittedName>
        <fullName evidence="1">Uncharacterized protein</fullName>
    </submittedName>
</protein>
<dbReference type="EMBL" id="JANTQA010000004">
    <property type="protein sequence ID" value="KAJ3453052.1"/>
    <property type="molecule type" value="Genomic_DNA"/>
</dbReference>